<dbReference type="InParanoid" id="A0A1Q6DTA4"/>
<dbReference type="STRING" id="1903181.BTN85_0039"/>
<dbReference type="GO" id="GO:0003677">
    <property type="term" value="F:DNA binding"/>
    <property type="evidence" value="ECO:0007669"/>
    <property type="project" value="UniProtKB-KW"/>
</dbReference>
<keyword evidence="2" id="KW-0227">DNA damage</keyword>
<accession>A0A1Q6DTA4</accession>
<gene>
    <name evidence="7" type="ORF">BTN85_0039</name>
</gene>
<dbReference type="PANTHER" id="PTHR22942">
    <property type="entry name" value="RECA/RAD51/RADA DNA STRAND-PAIRING FAMILY MEMBER"/>
    <property type="match status" value="1"/>
</dbReference>
<dbReference type="GO" id="GO:0006281">
    <property type="term" value="P:DNA repair"/>
    <property type="evidence" value="ECO:0007669"/>
    <property type="project" value="InterPro"/>
</dbReference>
<proteinExistence type="predicted"/>
<dbReference type="AlphaFoldDB" id="A0A1Q6DTA4"/>
<keyword evidence="5" id="KW-0233">DNA recombination</keyword>
<dbReference type="GO" id="GO:0140664">
    <property type="term" value="F:ATP-dependent DNA damage sensor activity"/>
    <property type="evidence" value="ECO:0007669"/>
    <property type="project" value="InterPro"/>
</dbReference>
<dbReference type="Pfam" id="PF08423">
    <property type="entry name" value="Rad51"/>
    <property type="match status" value="1"/>
</dbReference>
<keyword evidence="1" id="KW-0547">Nucleotide-binding</keyword>
<sequence length="221" mass="24843">MNLSFGCSELDQLIEKCGPGDITQLFGKKDIDKSILCIQAAVNCLKDDNRCIYIATGKFPTTRFKQFAGEDASDLAPRLLVSEPKNFDEHKSAIKKVAEVSDLESINLVIIDSPTDFYSALGDVERAITLKKLLSKQLAYLIGLGRRYGFSILITNRVYEDDISGEKNIRGGKMLLDLSRYVVEVKKEGKRFRRAILRKGESNLEGKKIDFYLNDGEIYCP</sequence>
<evidence type="ECO:0000256" key="2">
    <source>
        <dbReference type="ARBA" id="ARBA00022763"/>
    </source>
</evidence>
<dbReference type="Proteomes" id="UP000185744">
    <property type="component" value="Unassembled WGS sequence"/>
</dbReference>
<name>A0A1Q6DTA4_METT1</name>
<evidence type="ECO:0000313" key="7">
    <source>
        <dbReference type="EMBL" id="OKY77571.1"/>
    </source>
</evidence>
<comment type="caution">
    <text evidence="7">The sequence shown here is derived from an EMBL/GenBank/DDBJ whole genome shotgun (WGS) entry which is preliminary data.</text>
</comment>
<evidence type="ECO:0000256" key="3">
    <source>
        <dbReference type="ARBA" id="ARBA00022840"/>
    </source>
</evidence>
<keyword evidence="8" id="KW-1185">Reference proteome</keyword>
<dbReference type="GO" id="GO:0005524">
    <property type="term" value="F:ATP binding"/>
    <property type="evidence" value="ECO:0007669"/>
    <property type="project" value="UniProtKB-KW"/>
</dbReference>
<keyword evidence="4" id="KW-0238">DNA-binding</keyword>
<protein>
    <submittedName>
        <fullName evidence="7">RecA/RadA recombinase</fullName>
    </submittedName>
</protein>
<dbReference type="InterPro" id="IPR013632">
    <property type="entry name" value="Rad51_C"/>
</dbReference>
<evidence type="ECO:0000256" key="4">
    <source>
        <dbReference type="ARBA" id="ARBA00023125"/>
    </source>
</evidence>
<reference evidence="7" key="1">
    <citation type="submission" date="2016-12" db="EMBL/GenBank/DDBJ databases">
        <title>Discovery of methanogenic haloarchaea.</title>
        <authorList>
            <person name="Sorokin D.Y."/>
            <person name="Makarova K.S."/>
            <person name="Abbas B."/>
            <person name="Ferrer M."/>
            <person name="Golyshin P.N."/>
        </authorList>
    </citation>
    <scope>NUCLEOTIDE SEQUENCE [LARGE SCALE GENOMIC DNA]</scope>
    <source>
        <strain evidence="7">HMET1</strain>
    </source>
</reference>
<dbReference type="PROSITE" id="PS50162">
    <property type="entry name" value="RECA_2"/>
    <property type="match status" value="1"/>
</dbReference>
<evidence type="ECO:0000313" key="8">
    <source>
        <dbReference type="Proteomes" id="UP000185744"/>
    </source>
</evidence>
<keyword evidence="3" id="KW-0067">ATP-binding</keyword>
<dbReference type="GO" id="GO:0006310">
    <property type="term" value="P:DNA recombination"/>
    <property type="evidence" value="ECO:0007669"/>
    <property type="project" value="UniProtKB-KW"/>
</dbReference>
<evidence type="ECO:0000256" key="5">
    <source>
        <dbReference type="ARBA" id="ARBA00023172"/>
    </source>
</evidence>
<dbReference type="InterPro" id="IPR020588">
    <property type="entry name" value="RecA_ATP-bd"/>
</dbReference>
<dbReference type="Gene3D" id="3.40.50.300">
    <property type="entry name" value="P-loop containing nucleotide triphosphate hydrolases"/>
    <property type="match status" value="1"/>
</dbReference>
<dbReference type="SUPFAM" id="SSF52540">
    <property type="entry name" value="P-loop containing nucleoside triphosphate hydrolases"/>
    <property type="match status" value="1"/>
</dbReference>
<dbReference type="EMBL" id="MSDW01000001">
    <property type="protein sequence ID" value="OKY77571.1"/>
    <property type="molecule type" value="Genomic_DNA"/>
</dbReference>
<dbReference type="InterPro" id="IPR027417">
    <property type="entry name" value="P-loop_NTPase"/>
</dbReference>
<dbReference type="PANTHER" id="PTHR22942:SF47">
    <property type="entry name" value="DNA REPAIR AND RECOMBINATION PROTEIN RADB"/>
    <property type="match status" value="1"/>
</dbReference>
<feature type="domain" description="RecA family profile 1" evidence="6">
    <location>
        <begin position="1"/>
        <end position="158"/>
    </location>
</feature>
<evidence type="ECO:0000259" key="6">
    <source>
        <dbReference type="PROSITE" id="PS50162"/>
    </source>
</evidence>
<evidence type="ECO:0000256" key="1">
    <source>
        <dbReference type="ARBA" id="ARBA00022741"/>
    </source>
</evidence>
<organism evidence="7 8">
    <name type="scientific">Methanohalarchaeum thermophilum</name>
    <dbReference type="NCBI Taxonomy" id="1903181"/>
    <lineage>
        <taxon>Archaea</taxon>
        <taxon>Methanobacteriati</taxon>
        <taxon>Methanobacteriota</taxon>
        <taxon>Methanonatronarchaeia</taxon>
        <taxon>Methanonatronarchaeales</taxon>
        <taxon>Methanonatronarchaeaceae</taxon>
        <taxon>Candidatus Methanohalarchaeum</taxon>
    </lineage>
</organism>